<dbReference type="WBParaSite" id="L893_g17769.t1">
    <property type="protein sequence ID" value="L893_g17769.t1"/>
    <property type="gene ID" value="L893_g17769"/>
</dbReference>
<keyword evidence="1" id="KW-1185">Reference proteome</keyword>
<proteinExistence type="predicted"/>
<accession>A0A1I7YM91</accession>
<dbReference type="Proteomes" id="UP000095287">
    <property type="component" value="Unplaced"/>
</dbReference>
<reference evidence="2" key="1">
    <citation type="submission" date="2016-11" db="UniProtKB">
        <authorList>
            <consortium name="WormBaseParasite"/>
        </authorList>
    </citation>
    <scope>IDENTIFICATION</scope>
</reference>
<name>A0A1I7YM91_9BILA</name>
<evidence type="ECO:0000313" key="1">
    <source>
        <dbReference type="Proteomes" id="UP000095287"/>
    </source>
</evidence>
<organism evidence="1 2">
    <name type="scientific">Steinernema glaseri</name>
    <dbReference type="NCBI Taxonomy" id="37863"/>
    <lineage>
        <taxon>Eukaryota</taxon>
        <taxon>Metazoa</taxon>
        <taxon>Ecdysozoa</taxon>
        <taxon>Nematoda</taxon>
        <taxon>Chromadorea</taxon>
        <taxon>Rhabditida</taxon>
        <taxon>Tylenchina</taxon>
        <taxon>Panagrolaimomorpha</taxon>
        <taxon>Strongyloidoidea</taxon>
        <taxon>Steinernematidae</taxon>
        <taxon>Steinernema</taxon>
    </lineage>
</organism>
<evidence type="ECO:0000313" key="2">
    <source>
        <dbReference type="WBParaSite" id="L893_g17769.t1"/>
    </source>
</evidence>
<sequence length="227" mass="26538">MRDGKKCFGYQLNGVNATPVDVLSLWNNANCYFETVRFIQWAVREFQPISGKRHFAAFKKMIARQRRRIEYFCLGSKTEELMDDVAEILGVCGGVEHLTIDRDIAPIAPIVKKLISDGGVYGLRLYPKFIFCIVPRLVVSYPDWLVPTLVAQVQQEHGYYHLVHPKKYVDFLRPLQEELKCVSSESTIHGQDSLYSHPEEQTKVICKQTDRYFSYEWRKHNDYHNTW</sequence>
<protein>
    <submittedName>
        <fullName evidence="2">Lipid A biosynthesis lauroyl acyltransferase</fullName>
    </submittedName>
</protein>
<dbReference type="AlphaFoldDB" id="A0A1I7YM91"/>